<dbReference type="SMART" id="SM00575">
    <property type="entry name" value="ZnF_PMZ"/>
    <property type="match status" value="1"/>
</dbReference>
<feature type="domain" description="SWIM-type" evidence="5">
    <location>
        <begin position="18"/>
        <end position="50"/>
    </location>
</feature>
<keyword evidence="7" id="KW-1185">Reference proteome</keyword>
<dbReference type="Pfam" id="PF04434">
    <property type="entry name" value="SWIM"/>
    <property type="match status" value="1"/>
</dbReference>
<evidence type="ECO:0000313" key="6">
    <source>
        <dbReference type="EMBL" id="TXG63478.1"/>
    </source>
</evidence>
<keyword evidence="3" id="KW-0862">Zinc</keyword>
<sequence length="200" mass="22338">MIAAGNIEYELLCVSGGYAMKLREYNCQCGSWQVSGIPCCHAMATISHYCGRAAVKDKVAEFIHSSLTKSAYMQTYVGMIHPIQDQKKVARSSSLHTDSRTHIAYQSTTSHCSTWQALEAVMVEHLKPFYKLTKFFLGTKYPTANLVFPMICKVRETMNGWLNSRYSEIQAMARGSVSLLSVGTWLVVAQELLSFVFGVL</sequence>
<organism evidence="6 7">
    <name type="scientific">Acer yangbiense</name>
    <dbReference type="NCBI Taxonomy" id="1000413"/>
    <lineage>
        <taxon>Eukaryota</taxon>
        <taxon>Viridiplantae</taxon>
        <taxon>Streptophyta</taxon>
        <taxon>Embryophyta</taxon>
        <taxon>Tracheophyta</taxon>
        <taxon>Spermatophyta</taxon>
        <taxon>Magnoliopsida</taxon>
        <taxon>eudicotyledons</taxon>
        <taxon>Gunneridae</taxon>
        <taxon>Pentapetalae</taxon>
        <taxon>rosids</taxon>
        <taxon>malvids</taxon>
        <taxon>Sapindales</taxon>
        <taxon>Sapindaceae</taxon>
        <taxon>Hippocastanoideae</taxon>
        <taxon>Acereae</taxon>
        <taxon>Acer</taxon>
    </lineage>
</organism>
<evidence type="ECO:0000256" key="4">
    <source>
        <dbReference type="PROSITE-ProRule" id="PRU00325"/>
    </source>
</evidence>
<evidence type="ECO:0000256" key="2">
    <source>
        <dbReference type="ARBA" id="ARBA00022771"/>
    </source>
</evidence>
<protein>
    <recommendedName>
        <fullName evidence="5">SWIM-type domain-containing protein</fullName>
    </recommendedName>
</protein>
<name>A0A5C7I392_9ROSI</name>
<evidence type="ECO:0000256" key="1">
    <source>
        <dbReference type="ARBA" id="ARBA00022723"/>
    </source>
</evidence>
<dbReference type="GO" id="GO:0008270">
    <property type="term" value="F:zinc ion binding"/>
    <property type="evidence" value="ECO:0007669"/>
    <property type="project" value="UniProtKB-KW"/>
</dbReference>
<accession>A0A5C7I392</accession>
<dbReference type="Proteomes" id="UP000323000">
    <property type="component" value="Chromosome 4"/>
</dbReference>
<evidence type="ECO:0000259" key="5">
    <source>
        <dbReference type="PROSITE" id="PS50966"/>
    </source>
</evidence>
<dbReference type="PROSITE" id="PS50966">
    <property type="entry name" value="ZF_SWIM"/>
    <property type="match status" value="1"/>
</dbReference>
<dbReference type="InterPro" id="IPR006564">
    <property type="entry name" value="Znf_PMZ"/>
</dbReference>
<keyword evidence="1" id="KW-0479">Metal-binding</keyword>
<dbReference type="AlphaFoldDB" id="A0A5C7I392"/>
<keyword evidence="2 4" id="KW-0863">Zinc-finger</keyword>
<dbReference type="InterPro" id="IPR012337">
    <property type="entry name" value="RNaseH-like_sf"/>
</dbReference>
<gene>
    <name evidence="6" type="ORF">EZV62_010472</name>
</gene>
<dbReference type="SUPFAM" id="SSF53098">
    <property type="entry name" value="Ribonuclease H-like"/>
    <property type="match status" value="1"/>
</dbReference>
<reference evidence="7" key="1">
    <citation type="journal article" date="2019" name="Gigascience">
        <title>De novo genome assembly of the endangered Acer yangbiense, a plant species with extremely small populations endemic to Yunnan Province, China.</title>
        <authorList>
            <person name="Yang J."/>
            <person name="Wariss H.M."/>
            <person name="Tao L."/>
            <person name="Zhang R."/>
            <person name="Yun Q."/>
            <person name="Hollingsworth P."/>
            <person name="Dao Z."/>
            <person name="Luo G."/>
            <person name="Guo H."/>
            <person name="Ma Y."/>
            <person name="Sun W."/>
        </authorList>
    </citation>
    <scope>NUCLEOTIDE SEQUENCE [LARGE SCALE GENOMIC DNA]</scope>
    <source>
        <strain evidence="7">cv. Malutang</strain>
    </source>
</reference>
<dbReference type="EMBL" id="VAHF01000004">
    <property type="protein sequence ID" value="TXG63478.1"/>
    <property type="molecule type" value="Genomic_DNA"/>
</dbReference>
<evidence type="ECO:0000256" key="3">
    <source>
        <dbReference type="ARBA" id="ARBA00022833"/>
    </source>
</evidence>
<evidence type="ECO:0000313" key="7">
    <source>
        <dbReference type="Proteomes" id="UP000323000"/>
    </source>
</evidence>
<comment type="caution">
    <text evidence="6">The sequence shown here is derived from an EMBL/GenBank/DDBJ whole genome shotgun (WGS) entry which is preliminary data.</text>
</comment>
<dbReference type="InterPro" id="IPR007527">
    <property type="entry name" value="Znf_SWIM"/>
</dbReference>
<proteinExistence type="predicted"/>
<dbReference type="OrthoDB" id="912017at2759"/>